<feature type="transmembrane region" description="Helical" evidence="1">
    <location>
        <begin position="98"/>
        <end position="122"/>
    </location>
</feature>
<evidence type="ECO:0000313" key="2">
    <source>
        <dbReference type="EMBL" id="MBB6118979.1"/>
    </source>
</evidence>
<keyword evidence="1" id="KW-0472">Membrane</keyword>
<protein>
    <recommendedName>
        <fullName evidence="4">ABC-2 type transport system permease protein</fullName>
    </recommendedName>
</protein>
<dbReference type="Pfam" id="PF12730">
    <property type="entry name" value="ABC2_membrane_4"/>
    <property type="match status" value="1"/>
</dbReference>
<dbReference type="EMBL" id="JACHJO010000002">
    <property type="protein sequence ID" value="MBB6118979.1"/>
    <property type="molecule type" value="Genomic_DNA"/>
</dbReference>
<reference evidence="2 3" key="1">
    <citation type="submission" date="2020-08" db="EMBL/GenBank/DDBJ databases">
        <title>Genomic Encyclopedia of Type Strains, Phase III (KMG-III): the genomes of soil and plant-associated and newly described type strains.</title>
        <authorList>
            <person name="Whitman W."/>
        </authorList>
    </citation>
    <scope>NUCLEOTIDE SEQUENCE [LARGE SCALE GENOMIC DNA]</scope>
    <source>
        <strain evidence="2 3">CECT 8712</strain>
    </source>
</reference>
<evidence type="ECO:0000256" key="1">
    <source>
        <dbReference type="SAM" id="Phobius"/>
    </source>
</evidence>
<comment type="caution">
    <text evidence="2">The sequence shown here is derived from an EMBL/GenBank/DDBJ whole genome shotgun (WGS) entry which is preliminary data.</text>
</comment>
<dbReference type="CDD" id="cd21809">
    <property type="entry name" value="ABC-2_lan_permease-like"/>
    <property type="match status" value="1"/>
</dbReference>
<dbReference type="AlphaFoldDB" id="A0A841IJN8"/>
<proteinExistence type="predicted"/>
<feature type="transmembrane region" description="Helical" evidence="1">
    <location>
        <begin position="166"/>
        <end position="188"/>
    </location>
</feature>
<name>A0A841IJN8_9ACTN</name>
<keyword evidence="3" id="KW-1185">Reference proteome</keyword>
<evidence type="ECO:0008006" key="4">
    <source>
        <dbReference type="Google" id="ProtNLM"/>
    </source>
</evidence>
<gene>
    <name evidence="2" type="ORF">FHS13_000911</name>
</gene>
<feature type="transmembrane region" description="Helical" evidence="1">
    <location>
        <begin position="16"/>
        <end position="36"/>
    </location>
</feature>
<feature type="transmembrane region" description="Helical" evidence="1">
    <location>
        <begin position="223"/>
        <end position="245"/>
    </location>
</feature>
<dbReference type="Proteomes" id="UP000536604">
    <property type="component" value="Unassembled WGS sequence"/>
</dbReference>
<keyword evidence="1" id="KW-0812">Transmembrane</keyword>
<keyword evidence="1" id="KW-1133">Transmembrane helix</keyword>
<sequence>MTGMVLAELTKLRRSALWIVAAVLPLLTVITGTVNYSANQGALSAGWTSYWSQVTIFYGMLFMSTAIAVLASAAWRMEHRGHNWNLLMAVPARARSVVGAKIAALALVVAVMQLVLLLMVVLTGKLVLGLDGFLPWNGVAAALLGIVAALPVVALQSVLSMLIRSFAAPVVLGLLGCVAGVGILYAGIGGAVPYLVPQALVIRSLSLGGTAVSDAGVLDLSTAAPVAVASAALTLLLWALGSAVLSRRDVR</sequence>
<accession>A0A841IJN8</accession>
<organism evidence="2 3">
    <name type="scientific">Nocardiopsis algeriensis</name>
    <dbReference type="NCBI Taxonomy" id="1478215"/>
    <lineage>
        <taxon>Bacteria</taxon>
        <taxon>Bacillati</taxon>
        <taxon>Actinomycetota</taxon>
        <taxon>Actinomycetes</taxon>
        <taxon>Streptosporangiales</taxon>
        <taxon>Nocardiopsidaceae</taxon>
        <taxon>Nocardiopsis</taxon>
    </lineage>
</organism>
<feature type="transmembrane region" description="Helical" evidence="1">
    <location>
        <begin position="56"/>
        <end position="77"/>
    </location>
</feature>
<feature type="transmembrane region" description="Helical" evidence="1">
    <location>
        <begin position="134"/>
        <end position="154"/>
    </location>
</feature>
<evidence type="ECO:0000313" key="3">
    <source>
        <dbReference type="Proteomes" id="UP000536604"/>
    </source>
</evidence>